<feature type="compositionally biased region" description="Basic residues" evidence="1">
    <location>
        <begin position="1"/>
        <end position="11"/>
    </location>
</feature>
<proteinExistence type="predicted"/>
<dbReference type="EMBL" id="JAFIMR010000026">
    <property type="protein sequence ID" value="KAI1862911.1"/>
    <property type="molecule type" value="Genomic_DNA"/>
</dbReference>
<keyword evidence="3" id="KW-1185">Reference proteome</keyword>
<evidence type="ECO:0000313" key="2">
    <source>
        <dbReference type="EMBL" id="KAI1862911.1"/>
    </source>
</evidence>
<sequence>MDHHRLPRRSQSHGTLHSSYARHGRPLHKPLRSVNENSALLPSPGALESMLKTTTETGDIGLFSIKSVPISRVGPPASRRDAMGHGLQSLPRHTIDESKRHDGRRRPPRHRDVTAEIISMYGSNSQSSSSVTSTLAYSTDEPGQRSYSMTTVGSKQLSHNKSNATLQKNWIWTSQTPLSTRPSKAGTFGYPLRGKPVNSYVASMWTSSNASTSRAAIFANCISSVGSVLECAKSPSSGQSKQCNIEDI</sequence>
<comment type="caution">
    <text evidence="2">The sequence shown here is derived from an EMBL/GenBank/DDBJ whole genome shotgun (WGS) entry which is preliminary data.</text>
</comment>
<protein>
    <submittedName>
        <fullName evidence="2">Uncharacterized protein</fullName>
    </submittedName>
</protein>
<feature type="compositionally biased region" description="Basic residues" evidence="1">
    <location>
        <begin position="20"/>
        <end position="30"/>
    </location>
</feature>
<dbReference type="OrthoDB" id="4156126at2759"/>
<accession>A0A9Q0ALZ3</accession>
<dbReference type="AlphaFoldDB" id="A0A9Q0ALZ3"/>
<feature type="region of interest" description="Disordered" evidence="1">
    <location>
        <begin position="1"/>
        <end position="30"/>
    </location>
</feature>
<evidence type="ECO:0000256" key="1">
    <source>
        <dbReference type="SAM" id="MobiDB-lite"/>
    </source>
</evidence>
<name>A0A9Q0ALZ3_9PEZI</name>
<reference evidence="2" key="1">
    <citation type="submission" date="2021-03" db="EMBL/GenBank/DDBJ databases">
        <title>Revisited historic fungal species revealed as producer of novel bioactive compounds through whole genome sequencing and comparative genomics.</title>
        <authorList>
            <person name="Vignolle G.A."/>
            <person name="Hochenegger N."/>
            <person name="Mach R.L."/>
            <person name="Mach-Aigner A.R."/>
            <person name="Javad Rahimi M."/>
            <person name="Salim K.A."/>
            <person name="Chan C.M."/>
            <person name="Lim L.B.L."/>
            <person name="Cai F."/>
            <person name="Druzhinina I.S."/>
            <person name="U'Ren J.M."/>
            <person name="Derntl C."/>
        </authorList>
    </citation>
    <scope>NUCLEOTIDE SEQUENCE</scope>
    <source>
        <strain evidence="2">TUCIM 5799</strain>
    </source>
</reference>
<organism evidence="2 3">
    <name type="scientific">Neoarthrinium moseri</name>
    <dbReference type="NCBI Taxonomy" id="1658444"/>
    <lineage>
        <taxon>Eukaryota</taxon>
        <taxon>Fungi</taxon>
        <taxon>Dikarya</taxon>
        <taxon>Ascomycota</taxon>
        <taxon>Pezizomycotina</taxon>
        <taxon>Sordariomycetes</taxon>
        <taxon>Xylariomycetidae</taxon>
        <taxon>Amphisphaeriales</taxon>
        <taxon>Apiosporaceae</taxon>
        <taxon>Neoarthrinium</taxon>
    </lineage>
</organism>
<evidence type="ECO:0000313" key="3">
    <source>
        <dbReference type="Proteomes" id="UP000829685"/>
    </source>
</evidence>
<feature type="region of interest" description="Disordered" evidence="1">
    <location>
        <begin position="74"/>
        <end position="109"/>
    </location>
</feature>
<gene>
    <name evidence="2" type="ORF">JX265_008957</name>
</gene>
<dbReference type="Proteomes" id="UP000829685">
    <property type="component" value="Unassembled WGS sequence"/>
</dbReference>